<evidence type="ECO:0000313" key="7">
    <source>
        <dbReference type="EMBL" id="UYP45506.1"/>
    </source>
</evidence>
<dbReference type="InterPro" id="IPR022441">
    <property type="entry name" value="Para_beta_helix_rpt-2"/>
</dbReference>
<evidence type="ECO:0000256" key="3">
    <source>
        <dbReference type="ARBA" id="ARBA00022786"/>
    </source>
</evidence>
<dbReference type="PROSITE" id="PS50853">
    <property type="entry name" value="FN3"/>
    <property type="match status" value="2"/>
</dbReference>
<dbReference type="Pfam" id="PF13229">
    <property type="entry name" value="Beta_helix"/>
    <property type="match status" value="2"/>
</dbReference>
<dbReference type="Gene3D" id="2.60.40.10">
    <property type="entry name" value="Immunoglobulins"/>
    <property type="match status" value="2"/>
</dbReference>
<dbReference type="InterPro" id="IPR012334">
    <property type="entry name" value="Pectin_lyas_fold"/>
</dbReference>
<keyword evidence="2" id="KW-0677">Repeat</keyword>
<keyword evidence="5" id="KW-1133">Transmembrane helix</keyword>
<gene>
    <name evidence="7" type="ORF">NEF87_001791</name>
</gene>
<dbReference type="InterPro" id="IPR013783">
    <property type="entry name" value="Ig-like_fold"/>
</dbReference>
<comment type="pathway">
    <text evidence="1">Protein modification; protein ubiquitination.</text>
</comment>
<dbReference type="InterPro" id="IPR051550">
    <property type="entry name" value="SCF-Subunits/Alg-Epimerases"/>
</dbReference>
<proteinExistence type="predicted"/>
<feature type="region of interest" description="Disordered" evidence="4">
    <location>
        <begin position="854"/>
        <end position="888"/>
    </location>
</feature>
<dbReference type="PANTHER" id="PTHR22990">
    <property type="entry name" value="F-BOX ONLY PROTEIN"/>
    <property type="match status" value="1"/>
</dbReference>
<dbReference type="PANTHER" id="PTHR22990:SF15">
    <property type="entry name" value="F-BOX ONLY PROTEIN 10"/>
    <property type="match status" value="1"/>
</dbReference>
<dbReference type="InterPro" id="IPR011050">
    <property type="entry name" value="Pectin_lyase_fold/virulence"/>
</dbReference>
<keyword evidence="5" id="KW-0472">Membrane</keyword>
<evidence type="ECO:0000256" key="4">
    <source>
        <dbReference type="SAM" id="MobiDB-lite"/>
    </source>
</evidence>
<evidence type="ECO:0000256" key="2">
    <source>
        <dbReference type="ARBA" id="ARBA00022737"/>
    </source>
</evidence>
<feature type="transmembrane region" description="Helical" evidence="5">
    <location>
        <begin position="7"/>
        <end position="27"/>
    </location>
</feature>
<accession>A0ABY6HPR1</accession>
<dbReference type="InterPro" id="IPR003961">
    <property type="entry name" value="FN3_dom"/>
</dbReference>
<dbReference type="SUPFAM" id="SSF51126">
    <property type="entry name" value="Pectin lyase-like"/>
    <property type="match status" value="2"/>
</dbReference>
<keyword evidence="5" id="KW-0812">Transmembrane</keyword>
<keyword evidence="3" id="KW-0833">Ubl conjugation pathway</keyword>
<dbReference type="SUPFAM" id="SSF49265">
    <property type="entry name" value="Fibronectin type III"/>
    <property type="match status" value="1"/>
</dbReference>
<dbReference type="NCBIfam" id="TIGR03804">
    <property type="entry name" value="para_beta_helix"/>
    <property type="match status" value="2"/>
</dbReference>
<feature type="compositionally biased region" description="Basic and acidic residues" evidence="4">
    <location>
        <begin position="993"/>
        <end position="1014"/>
    </location>
</feature>
<evidence type="ECO:0000313" key="8">
    <source>
        <dbReference type="Proteomes" id="UP001208689"/>
    </source>
</evidence>
<feature type="region of interest" description="Disordered" evidence="4">
    <location>
        <begin position="993"/>
        <end position="1044"/>
    </location>
</feature>
<dbReference type="InterPro" id="IPR006626">
    <property type="entry name" value="PbH1"/>
</dbReference>
<feature type="domain" description="Fibronectin type-III" evidence="6">
    <location>
        <begin position="716"/>
        <end position="806"/>
    </location>
</feature>
<evidence type="ECO:0000259" key="6">
    <source>
        <dbReference type="PROSITE" id="PS50853"/>
    </source>
</evidence>
<organism evidence="7 8">
    <name type="scientific">Candidatus Lokiarchaeum ossiferum</name>
    <dbReference type="NCBI Taxonomy" id="2951803"/>
    <lineage>
        <taxon>Archaea</taxon>
        <taxon>Promethearchaeati</taxon>
        <taxon>Promethearchaeota</taxon>
        <taxon>Promethearchaeia</taxon>
        <taxon>Promethearchaeales</taxon>
        <taxon>Promethearchaeaceae</taxon>
        <taxon>Candidatus Lokiarchaeum</taxon>
    </lineage>
</organism>
<feature type="compositionally biased region" description="Acidic residues" evidence="4">
    <location>
        <begin position="1015"/>
        <end position="1044"/>
    </location>
</feature>
<reference evidence="7" key="1">
    <citation type="submission" date="2022-09" db="EMBL/GenBank/DDBJ databases">
        <title>Actin cytoskeleton and complex cell architecture in an #Asgard archaeon.</title>
        <authorList>
            <person name="Ponce Toledo R.I."/>
            <person name="Schleper C."/>
            <person name="Rodrigues Oliveira T."/>
            <person name="Wollweber F."/>
            <person name="Xu J."/>
            <person name="Rittmann S."/>
            <person name="Klingl A."/>
            <person name="Pilhofer M."/>
        </authorList>
    </citation>
    <scope>NUCLEOTIDE SEQUENCE</scope>
    <source>
        <strain evidence="7">B-35</strain>
    </source>
</reference>
<dbReference type="InterPro" id="IPR039448">
    <property type="entry name" value="Beta_helix"/>
</dbReference>
<dbReference type="Gene3D" id="2.160.20.10">
    <property type="entry name" value="Single-stranded right-handed beta-helix, Pectin lyase-like"/>
    <property type="match status" value="3"/>
</dbReference>
<feature type="compositionally biased region" description="Polar residues" evidence="4">
    <location>
        <begin position="854"/>
        <end position="870"/>
    </location>
</feature>
<feature type="domain" description="Fibronectin type-III" evidence="6">
    <location>
        <begin position="610"/>
        <end position="704"/>
    </location>
</feature>
<name>A0ABY6HPR1_9ARCH</name>
<dbReference type="EMBL" id="CP104013">
    <property type="protein sequence ID" value="UYP45506.1"/>
    <property type="molecule type" value="Genomic_DNA"/>
</dbReference>
<dbReference type="CDD" id="cd00063">
    <property type="entry name" value="FN3"/>
    <property type="match status" value="1"/>
</dbReference>
<dbReference type="SMART" id="SM00060">
    <property type="entry name" value="FN3"/>
    <property type="match status" value="2"/>
</dbReference>
<protein>
    <recommendedName>
        <fullName evidence="6">Fibronectin type-III domain-containing protein</fullName>
    </recommendedName>
</protein>
<keyword evidence="8" id="KW-1185">Reference proteome</keyword>
<dbReference type="SMART" id="SM00710">
    <property type="entry name" value="PbH1"/>
    <property type="match status" value="15"/>
</dbReference>
<dbReference type="Proteomes" id="UP001208689">
    <property type="component" value="Chromosome"/>
</dbReference>
<dbReference type="InterPro" id="IPR036116">
    <property type="entry name" value="FN3_sf"/>
</dbReference>
<evidence type="ECO:0000256" key="1">
    <source>
        <dbReference type="ARBA" id="ARBA00004906"/>
    </source>
</evidence>
<evidence type="ECO:0000256" key="5">
    <source>
        <dbReference type="SAM" id="Phobius"/>
    </source>
</evidence>
<sequence>MSKYRKMLYFCYVLIGFNLVFSSFVNYSNFEITKENQKMNCLNDEIPFPIASASYIITGDVDLDEISSGGIGTFEDPYILPFDEINASKSPVGLLIQNTTKYLLIQNLYIHSADQSNLNLTNVQNVQIFNCNFQSALHSGIFLDNCSNVNITECEFGNNGEDWIEGDLIDGGLEIINSSQILIDSNIITSNNQTGINLYSCNDTQIQNNTISFNKPIGILASHCQDLSIHTNTVFNNSLFKWDGEVIEGEGLRLLNSNQTTCISNNFTLNYKYGLNIISAFDLSIEDNDFNLNNFYYHDGYDKSGISGIDIDRSFNISICGNNITNGGLEGIKAVSVEGIIVENNRIENHFSDGIYINDNTEIEIRNNKICNNSFNGILLFYSSYCQITGNIISNHSTQGLYIFTSENFTVEDNSIKFNSRGIWSYALTNGIFSLNNVTQNSQNGFEVLYGSNITIESNIFSENTNNLYLSRTNDNLISKNYFEKPQFSNIVFFSTQDCNITFNYVNMSKNYDLNLMGAQRSHIFGNYLGNITYDNQETNYWNNTNIGNCWANYLDFYSEAIAVNGVYNTPYQRILNSSEEISYGLNFDNLPITSEYFVNLTNFFEPQFDPAPPILDDITSPDTDGNFTLSWSSVPLVSGYNLYVSNSSIDDVGNLTNFHDTILLSFNIVNYPNGTYFFAVTAFNASGESLPSNSIQVVVAIEPVENPPLSPPELLPADLDEIGYDTDGNITLHWNAVPGAEFYKVYLSTQPISSIGSLNPIGNTTQTSYFISGLTNGSYYFTIVAVNSSSTSTISNVISVDVEIEENKSNDPPILPVVLVFMSVGGTAIGITAANVTPVDKIVTTIKNRVSKSTTPSDIAPKNDSTGIETTGDKKGIIKNDSPPQMQSDPSFKLLEMPNGTPISIASIPNLSPTDLAAALKHHWAQIPKNTRNLVLKAVDNYLKFKDQAELILLNTHHALALSYLSTFMAFREGSKSESISTLQKISEDAKEAEFENLSHEAQKTADELKSQDSENDIDDKIEDTGEDEINSDELIEQDEEEK</sequence>